<gene>
    <name evidence="1" type="ORF">JHL16_27370</name>
</gene>
<dbReference type="Proteomes" id="UP000616151">
    <property type="component" value="Unassembled WGS sequence"/>
</dbReference>
<evidence type="ECO:0000313" key="2">
    <source>
        <dbReference type="Proteomes" id="UP000616151"/>
    </source>
</evidence>
<protein>
    <submittedName>
        <fullName evidence="1">Urease accessory protein UreF</fullName>
    </submittedName>
</protein>
<proteinExistence type="predicted"/>
<reference evidence="1" key="1">
    <citation type="submission" date="2021-01" db="EMBL/GenBank/DDBJ databases">
        <authorList>
            <person name="Sun Q."/>
        </authorList>
    </citation>
    <scope>NUCLEOTIDE SEQUENCE</scope>
    <source>
        <strain evidence="1">YIM B02566</strain>
    </source>
</reference>
<comment type="caution">
    <text evidence="1">The sequence shown here is derived from an EMBL/GenBank/DDBJ whole genome shotgun (WGS) entry which is preliminary data.</text>
</comment>
<evidence type="ECO:0000313" key="1">
    <source>
        <dbReference type="EMBL" id="MBK1870114.1"/>
    </source>
</evidence>
<keyword evidence="2" id="KW-1185">Reference proteome</keyword>
<dbReference type="EMBL" id="JAENHL010000008">
    <property type="protein sequence ID" value="MBK1870114.1"/>
    <property type="molecule type" value="Genomic_DNA"/>
</dbReference>
<accession>A0ACC5RBW4</accession>
<organism evidence="1 2">
    <name type="scientific">Taklimakanibacter albus</name>
    <dbReference type="NCBI Taxonomy" id="2800327"/>
    <lineage>
        <taxon>Bacteria</taxon>
        <taxon>Pseudomonadati</taxon>
        <taxon>Pseudomonadota</taxon>
        <taxon>Alphaproteobacteria</taxon>
        <taxon>Hyphomicrobiales</taxon>
        <taxon>Aestuariivirgaceae</taxon>
        <taxon>Taklimakanibacter</taxon>
    </lineage>
</organism>
<name>A0ACC5RBW4_9HYPH</name>
<sequence>MSTDALSLLRLMTWLSPAFPVGAFSYSHGLEQAVHDRIVVTRHDLAEWITDLIRQGSWWNDVVLLTEAWHAAALGDMGRLGDVAELGEAMAVSAERHLETMDQGRSFSKAARAWRDVPGDDLEMPYPVAVGAVAARMDVGIDGASTGYLQACAGNLISAGLRLIPLGQTEGTLIMAALEKIIVTVAGKAARSSLSDLGSSTFAVDIASMRHETMNVRLFRS</sequence>